<dbReference type="GO" id="GO:0000978">
    <property type="term" value="F:RNA polymerase II cis-regulatory region sequence-specific DNA binding"/>
    <property type="evidence" value="ECO:0007669"/>
    <property type="project" value="TreeGrafter"/>
</dbReference>
<evidence type="ECO:0000313" key="7">
    <source>
        <dbReference type="Proteomes" id="UP000268162"/>
    </source>
</evidence>
<keyword evidence="7" id="KW-1185">Reference proteome</keyword>
<name>A0A4P9ZV72_9FUNG</name>
<sequence length="388" mass="44586">MRLRVDIWIQIGDLHEQMGSSEMALKAYEKALAHYPHSVSALTKYAHICRTLENYDEAIEFFQRVLSLEPGLSDVWEAVAHCYLVTDQLALAYSAYQNAFKCTANKRDPKLWYGIGILYDQFGSYDLAEEAFSTVMQLDAKFDKANEIYFRLSMLYKGQSRFDKSLECLDYVIANPPPPLTKCDLWFQIGHVHELAKDYSRAREAYEKVLAINPDHIKVLQQLGWLYAQPGTSFTDTKQAEELLSRAITKDDKEGQSWYLLGRCNMLTRNHSGAYDCYQQAVFRDSNNAQFWCSIGVLYFQISQYRDALDAYSRALRFNSQLSEVWHNLGTLYETCNNQVDDAINAYSRALEYDSGNEEVKQRLRVLQHAQSTGNSANLASEIPHPQD</sequence>
<dbReference type="InterPro" id="IPR011990">
    <property type="entry name" value="TPR-like_helical_dom_sf"/>
</dbReference>
<dbReference type="InterPro" id="IPR013105">
    <property type="entry name" value="TPR_2"/>
</dbReference>
<dbReference type="Pfam" id="PF13181">
    <property type="entry name" value="TPR_8"/>
    <property type="match status" value="1"/>
</dbReference>
<evidence type="ECO:0000256" key="5">
    <source>
        <dbReference type="PROSITE-ProRule" id="PRU00339"/>
    </source>
</evidence>
<dbReference type="GO" id="GO:0005634">
    <property type="term" value="C:nucleus"/>
    <property type="evidence" value="ECO:0007669"/>
    <property type="project" value="UniProtKB-SubCell"/>
</dbReference>
<dbReference type="InterPro" id="IPR051630">
    <property type="entry name" value="Corepressor-Demethylase"/>
</dbReference>
<keyword evidence="2" id="KW-0677">Repeat</keyword>
<keyword evidence="4" id="KW-0539">Nucleus</keyword>
<feature type="repeat" description="TPR" evidence="5">
    <location>
        <begin position="39"/>
        <end position="72"/>
    </location>
</feature>
<accession>A0A4P9ZV72</accession>
<dbReference type="FunFam" id="1.25.40.10:FF:000403">
    <property type="entry name" value="General transcriptional repressor, putative"/>
    <property type="match status" value="1"/>
</dbReference>
<dbReference type="PANTHER" id="PTHR14017">
    <property type="entry name" value="LYSINE-SPECIFIC DEMETHYLASE"/>
    <property type="match status" value="1"/>
</dbReference>
<dbReference type="GO" id="GO:0010468">
    <property type="term" value="P:regulation of gene expression"/>
    <property type="evidence" value="ECO:0007669"/>
    <property type="project" value="TreeGrafter"/>
</dbReference>
<dbReference type="EMBL" id="ML002489">
    <property type="protein sequence ID" value="RKP37475.1"/>
    <property type="molecule type" value="Genomic_DNA"/>
</dbReference>
<evidence type="ECO:0000256" key="1">
    <source>
        <dbReference type="ARBA" id="ARBA00004123"/>
    </source>
</evidence>
<dbReference type="Pfam" id="PF00515">
    <property type="entry name" value="TPR_1"/>
    <property type="match status" value="1"/>
</dbReference>
<feature type="repeat" description="TPR" evidence="5">
    <location>
        <begin position="109"/>
        <end position="142"/>
    </location>
</feature>
<dbReference type="Pfam" id="PF13432">
    <property type="entry name" value="TPR_16"/>
    <property type="match status" value="1"/>
</dbReference>
<dbReference type="Pfam" id="PF07719">
    <property type="entry name" value="TPR_2"/>
    <property type="match status" value="1"/>
</dbReference>
<dbReference type="STRING" id="215637.A0A4P9ZV72"/>
<organism evidence="6 7">
    <name type="scientific">Dimargaris cristalligena</name>
    <dbReference type="NCBI Taxonomy" id="215637"/>
    <lineage>
        <taxon>Eukaryota</taxon>
        <taxon>Fungi</taxon>
        <taxon>Fungi incertae sedis</taxon>
        <taxon>Zoopagomycota</taxon>
        <taxon>Kickxellomycotina</taxon>
        <taxon>Dimargaritomycetes</taxon>
        <taxon>Dimargaritales</taxon>
        <taxon>Dimargaritaceae</taxon>
        <taxon>Dimargaris</taxon>
    </lineage>
</organism>
<gene>
    <name evidence="6" type="ORF">BJ085DRAFT_17381</name>
</gene>
<protein>
    <submittedName>
        <fullName evidence="6">Uncharacterized protein</fullName>
    </submittedName>
</protein>
<dbReference type="SUPFAM" id="SSF81901">
    <property type="entry name" value="HCP-like"/>
    <property type="match status" value="1"/>
</dbReference>
<keyword evidence="3 5" id="KW-0802">TPR repeat</keyword>
<dbReference type="SUPFAM" id="SSF48452">
    <property type="entry name" value="TPR-like"/>
    <property type="match status" value="1"/>
</dbReference>
<feature type="repeat" description="TPR" evidence="5">
    <location>
        <begin position="183"/>
        <end position="216"/>
    </location>
</feature>
<evidence type="ECO:0000256" key="4">
    <source>
        <dbReference type="ARBA" id="ARBA00023242"/>
    </source>
</evidence>
<evidence type="ECO:0000313" key="6">
    <source>
        <dbReference type="EMBL" id="RKP37475.1"/>
    </source>
</evidence>
<reference evidence="7" key="1">
    <citation type="journal article" date="2018" name="Nat. Microbiol.">
        <title>Leveraging single-cell genomics to expand the fungal tree of life.</title>
        <authorList>
            <person name="Ahrendt S.R."/>
            <person name="Quandt C.A."/>
            <person name="Ciobanu D."/>
            <person name="Clum A."/>
            <person name="Salamov A."/>
            <person name="Andreopoulos B."/>
            <person name="Cheng J.F."/>
            <person name="Woyke T."/>
            <person name="Pelin A."/>
            <person name="Henrissat B."/>
            <person name="Reynolds N.K."/>
            <person name="Benny G.L."/>
            <person name="Smith M.E."/>
            <person name="James T.Y."/>
            <person name="Grigoriev I.V."/>
        </authorList>
    </citation>
    <scope>NUCLEOTIDE SEQUENCE [LARGE SCALE GENOMIC DNA]</scope>
    <source>
        <strain evidence="7">RSA 468</strain>
    </source>
</reference>
<feature type="repeat" description="TPR" evidence="5">
    <location>
        <begin position="5"/>
        <end position="38"/>
    </location>
</feature>
<dbReference type="Pfam" id="PF13424">
    <property type="entry name" value="TPR_12"/>
    <property type="match status" value="1"/>
</dbReference>
<dbReference type="PROSITE" id="PS50005">
    <property type="entry name" value="TPR"/>
    <property type="match status" value="5"/>
</dbReference>
<dbReference type="SMART" id="SM00028">
    <property type="entry name" value="TPR"/>
    <property type="match status" value="9"/>
</dbReference>
<dbReference type="AlphaFoldDB" id="A0A4P9ZV72"/>
<dbReference type="InterPro" id="IPR019734">
    <property type="entry name" value="TPR_rpt"/>
</dbReference>
<dbReference type="Gene3D" id="1.25.40.10">
    <property type="entry name" value="Tetratricopeptide repeat domain"/>
    <property type="match status" value="2"/>
</dbReference>
<evidence type="ECO:0000256" key="2">
    <source>
        <dbReference type="ARBA" id="ARBA00022737"/>
    </source>
</evidence>
<proteinExistence type="predicted"/>
<feature type="non-terminal residue" evidence="6">
    <location>
        <position position="388"/>
    </location>
</feature>
<comment type="subcellular location">
    <subcellularLocation>
        <location evidence="1">Nucleus</location>
    </subcellularLocation>
</comment>
<dbReference type="Proteomes" id="UP000268162">
    <property type="component" value="Unassembled WGS sequence"/>
</dbReference>
<evidence type="ECO:0000256" key="3">
    <source>
        <dbReference type="ARBA" id="ARBA00022803"/>
    </source>
</evidence>
<dbReference type="PANTHER" id="PTHR14017:SF1">
    <property type="entry name" value="LD02225P"/>
    <property type="match status" value="1"/>
</dbReference>
<dbReference type="GO" id="GO:0031490">
    <property type="term" value="F:chromatin DNA binding"/>
    <property type="evidence" value="ECO:0007669"/>
    <property type="project" value="TreeGrafter"/>
</dbReference>
<feature type="repeat" description="TPR" evidence="5">
    <location>
        <begin position="289"/>
        <end position="322"/>
    </location>
</feature>